<proteinExistence type="inferred from homology"/>
<dbReference type="GO" id="GO:0006271">
    <property type="term" value="P:DNA strand elongation involved in DNA replication"/>
    <property type="evidence" value="ECO:0007669"/>
    <property type="project" value="TreeGrafter"/>
</dbReference>
<dbReference type="InterPro" id="IPR022635">
    <property type="entry name" value="DNA_polIII_beta_C"/>
</dbReference>
<comment type="caution">
    <text evidence="13">The sequence shown here is derived from an EMBL/GenBank/DDBJ whole genome shotgun (WGS) entry which is preliminary data.</text>
</comment>
<dbReference type="Gene3D" id="3.10.150.10">
    <property type="entry name" value="DNA Polymerase III, subunit A, domain 2"/>
    <property type="match status" value="1"/>
</dbReference>
<evidence type="ECO:0000259" key="10">
    <source>
        <dbReference type="Pfam" id="PF00712"/>
    </source>
</evidence>
<dbReference type="PANTHER" id="PTHR30478:SF0">
    <property type="entry name" value="BETA SLIDING CLAMP"/>
    <property type="match status" value="1"/>
</dbReference>
<dbReference type="Pfam" id="PF00712">
    <property type="entry name" value="DNA_pol3_beta"/>
    <property type="match status" value="1"/>
</dbReference>
<dbReference type="InterPro" id="IPR022637">
    <property type="entry name" value="DNA_polIII_beta_cen"/>
</dbReference>
<protein>
    <recommendedName>
        <fullName evidence="9">Beta sliding clamp</fullName>
    </recommendedName>
</protein>
<comment type="similarity">
    <text evidence="2 9">Belongs to the beta sliding clamp family.</text>
</comment>
<keyword evidence="8" id="KW-0238">DNA-binding</keyword>
<feature type="domain" description="DNA polymerase III beta sliding clamp central" evidence="11">
    <location>
        <begin position="128"/>
        <end position="244"/>
    </location>
</feature>
<evidence type="ECO:0000256" key="2">
    <source>
        <dbReference type="ARBA" id="ARBA00010752"/>
    </source>
</evidence>
<keyword evidence="3 9" id="KW-0963">Cytoplasm</keyword>
<feature type="domain" description="DNA polymerase III beta sliding clamp N-terminal" evidence="10">
    <location>
        <begin position="1"/>
        <end position="118"/>
    </location>
</feature>
<evidence type="ECO:0000256" key="1">
    <source>
        <dbReference type="ARBA" id="ARBA00004496"/>
    </source>
</evidence>
<dbReference type="GO" id="GO:0009360">
    <property type="term" value="C:DNA polymerase III complex"/>
    <property type="evidence" value="ECO:0007669"/>
    <property type="project" value="InterPro"/>
</dbReference>
<sequence length="368" mass="40055">MKIACLQENLAKALGIVSKAVPTKGALPILSNVLITAEKGKIKFAATNLETTIITYSQGSIEAEGAITVPAKLIKDFIANLPQNTISLELLGDNLHVVSEKTKSKFNGISAKDYPELPSISNKTKFIEIDPKEFANSVGIVAFASSVDEGQPLYTGVLIKVSGNGITFVSTDGFRLSERSIKVENEFEDVSAIISAKTLLEVSRIFANFPTPLKIGLSDNENMAIFTSGETLVATRLIEGEYPDYKRIIPESGELNAYFEAAHFMDAVKLTDIFAKNTGKPIKLIFDPEGKIKIASLSADTGEHESYIEARVEGNLTEVAFNSRYLLEFLTNVKSEKIHLHSNGTTSPCVLKPEGIDNFLHIVMPVQI</sequence>
<keyword evidence="4 9" id="KW-0808">Transferase</keyword>
<dbReference type="NCBIfam" id="TIGR00663">
    <property type="entry name" value="dnan"/>
    <property type="match status" value="1"/>
</dbReference>
<evidence type="ECO:0000256" key="6">
    <source>
        <dbReference type="ARBA" id="ARBA00022705"/>
    </source>
</evidence>
<evidence type="ECO:0000313" key="14">
    <source>
        <dbReference type="Proteomes" id="UP000176614"/>
    </source>
</evidence>
<dbReference type="Proteomes" id="UP000176614">
    <property type="component" value="Unassembled WGS sequence"/>
</dbReference>
<keyword evidence="6 9" id="KW-0235">DNA replication</keyword>
<comment type="function">
    <text evidence="9">Confers DNA tethering and processivity to DNA polymerases and other proteins. Acts as a clamp, forming a ring around DNA (a reaction catalyzed by the clamp-loading complex) which diffuses in an ATP-independent manner freely and bidirectionally along dsDNA. Initially characterized for its ability to contact the catalytic subunit of DNA polymerase III (Pol III), a complex, multichain enzyme responsible for most of the replicative synthesis in bacteria; Pol III exhibits 3'-5' exonuclease proofreading activity. The beta chain is required for initiation of replication as well as for processivity of DNA replication.</text>
</comment>
<keyword evidence="7 9" id="KW-0239">DNA-directed DNA polymerase</keyword>
<organism evidence="13 14">
    <name type="scientific">candidate division WWE3 bacterium RIFOXYA2_FULL_46_9</name>
    <dbReference type="NCBI Taxonomy" id="1802636"/>
    <lineage>
        <taxon>Bacteria</taxon>
        <taxon>Katanobacteria</taxon>
    </lineage>
</organism>
<dbReference type="GO" id="GO:0008408">
    <property type="term" value="F:3'-5' exonuclease activity"/>
    <property type="evidence" value="ECO:0007669"/>
    <property type="project" value="InterPro"/>
</dbReference>
<dbReference type="InterPro" id="IPR022634">
    <property type="entry name" value="DNA_polIII_beta_N"/>
</dbReference>
<dbReference type="AlphaFoldDB" id="A0A1F4W0G2"/>
<keyword evidence="5 9" id="KW-0548">Nucleotidyltransferase</keyword>
<feature type="domain" description="DNA polymerase III beta sliding clamp C-terminal" evidence="12">
    <location>
        <begin position="246"/>
        <end position="366"/>
    </location>
</feature>
<dbReference type="CDD" id="cd00140">
    <property type="entry name" value="beta_clamp"/>
    <property type="match status" value="1"/>
</dbReference>
<evidence type="ECO:0000256" key="5">
    <source>
        <dbReference type="ARBA" id="ARBA00022695"/>
    </source>
</evidence>
<comment type="subcellular location">
    <subcellularLocation>
        <location evidence="1 9">Cytoplasm</location>
    </subcellularLocation>
</comment>
<dbReference type="InterPro" id="IPR046938">
    <property type="entry name" value="DNA_clamp_sf"/>
</dbReference>
<dbReference type="GO" id="GO:0003887">
    <property type="term" value="F:DNA-directed DNA polymerase activity"/>
    <property type="evidence" value="ECO:0007669"/>
    <property type="project" value="UniProtKB-UniRule"/>
</dbReference>
<comment type="subunit">
    <text evidence="9">Forms a ring-shaped head-to-tail homodimer around DNA.</text>
</comment>
<dbReference type="SUPFAM" id="SSF55979">
    <property type="entry name" value="DNA clamp"/>
    <property type="match status" value="3"/>
</dbReference>
<dbReference type="SMART" id="SM00480">
    <property type="entry name" value="POL3Bc"/>
    <property type="match status" value="1"/>
</dbReference>
<evidence type="ECO:0000256" key="9">
    <source>
        <dbReference type="PIRNR" id="PIRNR000804"/>
    </source>
</evidence>
<evidence type="ECO:0000256" key="7">
    <source>
        <dbReference type="ARBA" id="ARBA00022932"/>
    </source>
</evidence>
<dbReference type="PANTHER" id="PTHR30478">
    <property type="entry name" value="DNA POLYMERASE III SUBUNIT BETA"/>
    <property type="match status" value="1"/>
</dbReference>
<name>A0A1F4W0G2_UNCKA</name>
<dbReference type="EMBL" id="MEVT01000011">
    <property type="protein sequence ID" value="OGC62916.1"/>
    <property type="molecule type" value="Genomic_DNA"/>
</dbReference>
<accession>A0A1F4W0G2</accession>
<evidence type="ECO:0000313" key="13">
    <source>
        <dbReference type="EMBL" id="OGC62916.1"/>
    </source>
</evidence>
<dbReference type="Pfam" id="PF02768">
    <property type="entry name" value="DNA_pol3_beta_3"/>
    <property type="match status" value="1"/>
</dbReference>
<evidence type="ECO:0000256" key="4">
    <source>
        <dbReference type="ARBA" id="ARBA00022679"/>
    </source>
</evidence>
<dbReference type="Pfam" id="PF02767">
    <property type="entry name" value="DNA_pol3_beta_2"/>
    <property type="match status" value="1"/>
</dbReference>
<evidence type="ECO:0000256" key="8">
    <source>
        <dbReference type="ARBA" id="ARBA00023125"/>
    </source>
</evidence>
<gene>
    <name evidence="13" type="ORF">A2264_03490</name>
</gene>
<evidence type="ECO:0000259" key="12">
    <source>
        <dbReference type="Pfam" id="PF02768"/>
    </source>
</evidence>
<dbReference type="InterPro" id="IPR001001">
    <property type="entry name" value="DNA_polIII_beta"/>
</dbReference>
<dbReference type="GO" id="GO:0005737">
    <property type="term" value="C:cytoplasm"/>
    <property type="evidence" value="ECO:0007669"/>
    <property type="project" value="UniProtKB-SubCell"/>
</dbReference>
<evidence type="ECO:0000259" key="11">
    <source>
        <dbReference type="Pfam" id="PF02767"/>
    </source>
</evidence>
<dbReference type="PIRSF" id="PIRSF000804">
    <property type="entry name" value="DNA_pol_III_b"/>
    <property type="match status" value="1"/>
</dbReference>
<dbReference type="GO" id="GO:0003677">
    <property type="term" value="F:DNA binding"/>
    <property type="evidence" value="ECO:0007669"/>
    <property type="project" value="UniProtKB-UniRule"/>
</dbReference>
<evidence type="ECO:0000256" key="3">
    <source>
        <dbReference type="ARBA" id="ARBA00022490"/>
    </source>
</evidence>
<dbReference type="Gene3D" id="3.70.10.10">
    <property type="match status" value="1"/>
</dbReference>
<reference evidence="13 14" key="1">
    <citation type="journal article" date="2016" name="Nat. Commun.">
        <title>Thousands of microbial genomes shed light on interconnected biogeochemical processes in an aquifer system.</title>
        <authorList>
            <person name="Anantharaman K."/>
            <person name="Brown C.T."/>
            <person name="Hug L.A."/>
            <person name="Sharon I."/>
            <person name="Castelle C.J."/>
            <person name="Probst A.J."/>
            <person name="Thomas B.C."/>
            <person name="Singh A."/>
            <person name="Wilkins M.J."/>
            <person name="Karaoz U."/>
            <person name="Brodie E.L."/>
            <person name="Williams K.H."/>
            <person name="Hubbard S.S."/>
            <person name="Banfield J.F."/>
        </authorList>
    </citation>
    <scope>NUCLEOTIDE SEQUENCE [LARGE SCALE GENOMIC DNA]</scope>
</reference>